<evidence type="ECO:0000313" key="1">
    <source>
        <dbReference type="EMBL" id="GFY94941.1"/>
    </source>
</evidence>
<gene>
    <name evidence="1" type="ORF">Acr_10g0003260</name>
</gene>
<keyword evidence="2" id="KW-1185">Reference proteome</keyword>
<evidence type="ECO:0000313" key="2">
    <source>
        <dbReference type="Proteomes" id="UP000585474"/>
    </source>
</evidence>
<name>A0A7J0F8H0_9ERIC</name>
<protein>
    <submittedName>
        <fullName evidence="1">Uncharacterized protein</fullName>
    </submittedName>
</protein>
<accession>A0A7J0F8H0</accession>
<reference evidence="1 2" key="1">
    <citation type="submission" date="2019-07" db="EMBL/GenBank/DDBJ databases">
        <title>De Novo Assembly of kiwifruit Actinidia rufa.</title>
        <authorList>
            <person name="Sugita-Konishi S."/>
            <person name="Sato K."/>
            <person name="Mori E."/>
            <person name="Abe Y."/>
            <person name="Kisaki G."/>
            <person name="Hamano K."/>
            <person name="Suezawa K."/>
            <person name="Otani M."/>
            <person name="Fukuda T."/>
            <person name="Manabe T."/>
            <person name="Gomi K."/>
            <person name="Tabuchi M."/>
            <person name="Akimitsu K."/>
            <person name="Kataoka I."/>
        </authorList>
    </citation>
    <scope>NUCLEOTIDE SEQUENCE [LARGE SCALE GENOMIC DNA]</scope>
    <source>
        <strain evidence="2">cv. Fuchu</strain>
    </source>
</reference>
<organism evidence="1 2">
    <name type="scientific">Actinidia rufa</name>
    <dbReference type="NCBI Taxonomy" id="165716"/>
    <lineage>
        <taxon>Eukaryota</taxon>
        <taxon>Viridiplantae</taxon>
        <taxon>Streptophyta</taxon>
        <taxon>Embryophyta</taxon>
        <taxon>Tracheophyta</taxon>
        <taxon>Spermatophyta</taxon>
        <taxon>Magnoliopsida</taxon>
        <taxon>eudicotyledons</taxon>
        <taxon>Gunneridae</taxon>
        <taxon>Pentapetalae</taxon>
        <taxon>asterids</taxon>
        <taxon>Ericales</taxon>
        <taxon>Actinidiaceae</taxon>
        <taxon>Actinidia</taxon>
    </lineage>
</organism>
<dbReference type="Proteomes" id="UP000585474">
    <property type="component" value="Unassembled WGS sequence"/>
</dbReference>
<dbReference type="AlphaFoldDB" id="A0A7J0F8H0"/>
<proteinExistence type="predicted"/>
<dbReference type="EMBL" id="BJWL01000010">
    <property type="protein sequence ID" value="GFY94941.1"/>
    <property type="molecule type" value="Genomic_DNA"/>
</dbReference>
<comment type="caution">
    <text evidence="1">The sequence shown here is derived from an EMBL/GenBank/DDBJ whole genome shotgun (WGS) entry which is preliminary data.</text>
</comment>
<sequence length="115" mass="13231">MSFFHVEEDSVIDAAPFVLGQYCGFGTDLLSHESGEIAQHHEWVVPPEVGDPLPVARAAGTWSGSKLEIWVRIFRRDFWATQFRKCIPVILERSQEDAMWRAARNHKDRDGSFMR</sequence>